<name>A0A2K2CNR0_BRADI</name>
<keyword evidence="1" id="KW-1133">Transmembrane helix</keyword>
<dbReference type="Gramene" id="PNT63653">
    <property type="protein sequence ID" value="PNT63653"/>
    <property type="gene ID" value="BRADI_4g19530v3"/>
</dbReference>
<dbReference type="InParanoid" id="A0A2K2CNR0"/>
<keyword evidence="1" id="KW-0812">Transmembrane</keyword>
<accession>A0A2K2CNR0</accession>
<reference evidence="2 3" key="1">
    <citation type="journal article" date="2010" name="Nature">
        <title>Genome sequencing and analysis of the model grass Brachypodium distachyon.</title>
        <authorList>
            <consortium name="International Brachypodium Initiative"/>
        </authorList>
    </citation>
    <scope>NUCLEOTIDE SEQUENCE [LARGE SCALE GENOMIC DNA]</scope>
    <source>
        <strain evidence="2 3">Bd21</strain>
    </source>
</reference>
<sequence>MTAAQTDPAGLLFYNLAKFVPSYTNRQQTNTMKLLLLFASITAAALVTGRGASPLPVHALRSVEEAELGFVEREHAAYPQRRVLYDARYIGYEGLKASKAACYGSCAGGGQPYTGRGCKAIYGCPGG</sequence>
<reference evidence="3" key="3">
    <citation type="submission" date="2018-08" db="UniProtKB">
        <authorList>
            <consortium name="EnsemblPlants"/>
        </authorList>
    </citation>
    <scope>IDENTIFICATION</scope>
    <source>
        <strain evidence="3">cv. Bd21</strain>
    </source>
</reference>
<dbReference type="AlphaFoldDB" id="A0A2K2CNR0"/>
<dbReference type="Proteomes" id="UP000008810">
    <property type="component" value="Chromosome 4"/>
</dbReference>
<dbReference type="PANTHER" id="PTHR34998:SF1">
    <property type="entry name" value="EXPRESSED PROTEIN"/>
    <property type="match status" value="1"/>
</dbReference>
<gene>
    <name evidence="2" type="ORF">BRADI_4g19530v3</name>
</gene>
<dbReference type="OrthoDB" id="660122at2759"/>
<evidence type="ECO:0000313" key="2">
    <source>
        <dbReference type="EMBL" id="PNT63653.1"/>
    </source>
</evidence>
<evidence type="ECO:0000313" key="3">
    <source>
        <dbReference type="EnsemblPlants" id="PNT63653"/>
    </source>
</evidence>
<proteinExistence type="predicted"/>
<reference evidence="2" key="2">
    <citation type="submission" date="2017-06" db="EMBL/GenBank/DDBJ databases">
        <title>WGS assembly of Brachypodium distachyon.</title>
        <authorList>
            <consortium name="The International Brachypodium Initiative"/>
            <person name="Lucas S."/>
            <person name="Harmon-Smith M."/>
            <person name="Lail K."/>
            <person name="Tice H."/>
            <person name="Grimwood J."/>
            <person name="Bruce D."/>
            <person name="Barry K."/>
            <person name="Shu S."/>
            <person name="Lindquist E."/>
            <person name="Wang M."/>
            <person name="Pitluck S."/>
            <person name="Vogel J.P."/>
            <person name="Garvin D.F."/>
            <person name="Mockler T.C."/>
            <person name="Schmutz J."/>
            <person name="Rokhsar D."/>
            <person name="Bevan M.W."/>
        </authorList>
    </citation>
    <scope>NUCLEOTIDE SEQUENCE</scope>
    <source>
        <strain evidence="2">Bd21</strain>
    </source>
</reference>
<dbReference type="PANTHER" id="PTHR34998">
    <property type="entry name" value="OS04G0357400 PROTEIN-RELATED"/>
    <property type="match status" value="1"/>
</dbReference>
<keyword evidence="1" id="KW-0472">Membrane</keyword>
<organism evidence="2">
    <name type="scientific">Brachypodium distachyon</name>
    <name type="common">Purple false brome</name>
    <name type="synonym">Trachynia distachya</name>
    <dbReference type="NCBI Taxonomy" id="15368"/>
    <lineage>
        <taxon>Eukaryota</taxon>
        <taxon>Viridiplantae</taxon>
        <taxon>Streptophyta</taxon>
        <taxon>Embryophyta</taxon>
        <taxon>Tracheophyta</taxon>
        <taxon>Spermatophyta</taxon>
        <taxon>Magnoliopsida</taxon>
        <taxon>Liliopsida</taxon>
        <taxon>Poales</taxon>
        <taxon>Poaceae</taxon>
        <taxon>BOP clade</taxon>
        <taxon>Pooideae</taxon>
        <taxon>Stipodae</taxon>
        <taxon>Brachypodieae</taxon>
        <taxon>Brachypodium</taxon>
    </lineage>
</organism>
<protein>
    <submittedName>
        <fullName evidence="2 3">Uncharacterized protein</fullName>
    </submittedName>
</protein>
<dbReference type="ExpressionAtlas" id="A0A2K2CNR0">
    <property type="expression patterns" value="baseline and differential"/>
</dbReference>
<dbReference type="EMBL" id="CM000883">
    <property type="protein sequence ID" value="PNT63653.1"/>
    <property type="molecule type" value="Genomic_DNA"/>
</dbReference>
<keyword evidence="4" id="KW-1185">Reference proteome</keyword>
<evidence type="ECO:0000313" key="4">
    <source>
        <dbReference type="Proteomes" id="UP000008810"/>
    </source>
</evidence>
<dbReference type="EnsemblPlants" id="PNT63653">
    <property type="protein sequence ID" value="PNT63653"/>
    <property type="gene ID" value="BRADI_4g19530v3"/>
</dbReference>
<evidence type="ECO:0000256" key="1">
    <source>
        <dbReference type="SAM" id="Phobius"/>
    </source>
</evidence>
<feature type="transmembrane region" description="Helical" evidence="1">
    <location>
        <begin position="34"/>
        <end position="52"/>
    </location>
</feature>